<evidence type="ECO:0008006" key="4">
    <source>
        <dbReference type="Google" id="ProtNLM"/>
    </source>
</evidence>
<dbReference type="Proteomes" id="UP000095431">
    <property type="component" value="Unassembled WGS sequence"/>
</dbReference>
<evidence type="ECO:0000313" key="3">
    <source>
        <dbReference type="Proteomes" id="UP000095431"/>
    </source>
</evidence>
<evidence type="ECO:0000313" key="2">
    <source>
        <dbReference type="EMBL" id="CUO16886.1"/>
    </source>
</evidence>
<organism evidence="2 3">
    <name type="scientific">Blautia wexlerae</name>
    <dbReference type="NCBI Taxonomy" id="418240"/>
    <lineage>
        <taxon>Bacteria</taxon>
        <taxon>Bacillati</taxon>
        <taxon>Bacillota</taxon>
        <taxon>Clostridia</taxon>
        <taxon>Lachnospirales</taxon>
        <taxon>Lachnospiraceae</taxon>
        <taxon>Blautia</taxon>
    </lineage>
</organism>
<dbReference type="AlphaFoldDB" id="A0A174CZ66"/>
<feature type="transmembrane region" description="Helical" evidence="1">
    <location>
        <begin position="29"/>
        <end position="56"/>
    </location>
</feature>
<keyword evidence="1" id="KW-0812">Transmembrane</keyword>
<accession>A0A174CZ66</accession>
<name>A0A174CZ66_9FIRM</name>
<keyword evidence="1" id="KW-0472">Membrane</keyword>
<protein>
    <recommendedName>
        <fullName evidence="4">DUF4179 domain-containing protein</fullName>
    </recommendedName>
</protein>
<reference evidence="2 3" key="1">
    <citation type="submission" date="2015-09" db="EMBL/GenBank/DDBJ databases">
        <authorList>
            <consortium name="Pathogen Informatics"/>
        </authorList>
    </citation>
    <scope>NUCLEOTIDE SEQUENCE [LARGE SCALE GENOMIC DNA]</scope>
    <source>
        <strain evidence="2 3">2789STDY5834863</strain>
    </source>
</reference>
<gene>
    <name evidence="2" type="ORF">ERS852478_02036</name>
</gene>
<evidence type="ECO:0000256" key="1">
    <source>
        <dbReference type="SAM" id="Phobius"/>
    </source>
</evidence>
<sequence>MLKNEERIAEVKRRIGEKERQQRLQHRRIVSAFCIAACFAVIVGVSFAMPGIIGRVEPGTSSGFETAATILGGSTALGYMVIGLLAFILGACVTILCFRIHQLNKEEQTEKQKEDNGDGADQ</sequence>
<feature type="transmembrane region" description="Helical" evidence="1">
    <location>
        <begin position="76"/>
        <end position="98"/>
    </location>
</feature>
<proteinExistence type="predicted"/>
<dbReference type="RefSeq" id="WP_055200501.1">
    <property type="nucleotide sequence ID" value="NZ_BTHH01000013.1"/>
</dbReference>
<dbReference type="EMBL" id="CYZN01000012">
    <property type="protein sequence ID" value="CUO16886.1"/>
    <property type="molecule type" value="Genomic_DNA"/>
</dbReference>
<keyword evidence="1" id="KW-1133">Transmembrane helix</keyword>